<evidence type="ECO:0000256" key="1">
    <source>
        <dbReference type="SAM" id="MobiDB-lite"/>
    </source>
</evidence>
<dbReference type="GeneID" id="73349402"/>
<evidence type="ECO:0000256" key="2">
    <source>
        <dbReference type="SAM" id="Phobius"/>
    </source>
</evidence>
<dbReference type="EMBL" id="CP019480">
    <property type="protein sequence ID" value="UQC89937.1"/>
    <property type="molecule type" value="Genomic_DNA"/>
</dbReference>
<dbReference type="KEGG" id="clup:CLUP02_15468"/>
<keyword evidence="4" id="KW-1185">Reference proteome</keyword>
<keyword evidence="2" id="KW-0812">Transmembrane</keyword>
<proteinExistence type="predicted"/>
<dbReference type="AlphaFoldDB" id="A0A9Q8T6A8"/>
<dbReference type="RefSeq" id="XP_049151538.1">
    <property type="nucleotide sequence ID" value="XM_049294392.1"/>
</dbReference>
<accession>A0A9Q8T6A8</accession>
<keyword evidence="2" id="KW-1133">Transmembrane helix</keyword>
<sequence>MWYLIFLLYRIRRKTLDITGRPSDRQSWSLGQIVALATWIPVVAELVYMCTFGMKSGREGRLPAGYEAVPVTTGLNDSAEPQIIITRCPCCFSIVQIIQHFWMNSAVNHAQLMDNQIGHHRSSDSRSYSQLRSGLTVCFMLAQAPLSDKLQAMCLALANLPPCRCENQTPRQAPFITSRRRKSKAMLSGTCTRLAIVAAVFLVAAIFLVPQLPHVGYNVPTQLGHNAQTTGGKDVSKGADKPNGPVGDHANEVITSLASIAISQSVSNAAPKPTPAPATGAKPDTKKTVSKLEAGQSLSPFRLASPNGRYELNLLDSGSLSLLDTKTEIELFTSDTEYHWPVSWQVELTQEGVLMLSWANETAAPYGATPWISNLLPECASVESGDEKLVLELLDSGKLHIRAGSKTTCLLHRASDDMGRLAIVYTGFLRTYLKTCKEQNNKLVKTWTGSGGVDVHVFTYLEDVNHDSGDPVDKDSITKHLKSCFGDALKTVEILKLDSVKENAVDPPEVLVKECGNDKLNHQLSQWKALYLASLQVQSYMIKEGISYDYIYKGRLDLLYWGDSPALSSLKVPENGILAPRVTLDWTWYAMLHDGELRAGVTDITAFGRPNAMFTYLALYREFIHMRTLEKETAKWKGFNTKTREKKPEGQEGCTPEGILAYWLRINGIAVKTDWQFKMGLLRGDGKVIFTCPEGRGWLCPGFIPQVHDDGTLF</sequence>
<dbReference type="Proteomes" id="UP000830671">
    <property type="component" value="Chromosome 8"/>
</dbReference>
<reference evidence="3" key="1">
    <citation type="journal article" date="2021" name="Mol. Plant Microbe Interact.">
        <title>Complete Genome Sequence of the Plant-Pathogenic Fungus Colletotrichum lupini.</title>
        <authorList>
            <person name="Baroncelli R."/>
            <person name="Pensec F."/>
            <person name="Da Lio D."/>
            <person name="Boufleur T."/>
            <person name="Vicente I."/>
            <person name="Sarrocco S."/>
            <person name="Picot A."/>
            <person name="Baraldi E."/>
            <person name="Sukno S."/>
            <person name="Thon M."/>
            <person name="Le Floch G."/>
        </authorList>
    </citation>
    <scope>NUCLEOTIDE SEQUENCE</scope>
    <source>
        <strain evidence="3">IMI 504893</strain>
    </source>
</reference>
<organism evidence="3 4">
    <name type="scientific">Colletotrichum lupini</name>
    <dbReference type="NCBI Taxonomy" id="145971"/>
    <lineage>
        <taxon>Eukaryota</taxon>
        <taxon>Fungi</taxon>
        <taxon>Dikarya</taxon>
        <taxon>Ascomycota</taxon>
        <taxon>Pezizomycotina</taxon>
        <taxon>Sordariomycetes</taxon>
        <taxon>Hypocreomycetidae</taxon>
        <taxon>Glomerellales</taxon>
        <taxon>Glomerellaceae</taxon>
        <taxon>Colletotrichum</taxon>
        <taxon>Colletotrichum acutatum species complex</taxon>
    </lineage>
</organism>
<feature type="transmembrane region" description="Helical" evidence="2">
    <location>
        <begin position="185"/>
        <end position="209"/>
    </location>
</feature>
<name>A0A9Q8T6A8_9PEZI</name>
<protein>
    <submittedName>
        <fullName evidence="3">Uncharacterized protein</fullName>
    </submittedName>
</protein>
<feature type="region of interest" description="Disordered" evidence="1">
    <location>
        <begin position="227"/>
        <end position="246"/>
    </location>
</feature>
<evidence type="ECO:0000313" key="4">
    <source>
        <dbReference type="Proteomes" id="UP000830671"/>
    </source>
</evidence>
<feature type="region of interest" description="Disordered" evidence="1">
    <location>
        <begin position="267"/>
        <end position="291"/>
    </location>
</feature>
<keyword evidence="2" id="KW-0472">Membrane</keyword>
<feature type="transmembrane region" description="Helical" evidence="2">
    <location>
        <begin position="30"/>
        <end position="51"/>
    </location>
</feature>
<evidence type="ECO:0000313" key="3">
    <source>
        <dbReference type="EMBL" id="UQC89937.1"/>
    </source>
</evidence>
<gene>
    <name evidence="3" type="ORF">CLUP02_15468</name>
</gene>